<sequence length="89" mass="9799">MNRKFQGHLAIIAAEITFGLSIPVTKALIPEWITPSGYTLMRMLFGAIVFWAVGSFMPKEKVIPKDLLILVVGGFFGFIATQLLFALAL</sequence>
<keyword evidence="1" id="KW-1133">Transmembrane helix</keyword>
<dbReference type="Proteomes" id="UP000182248">
    <property type="component" value="Unassembled WGS sequence"/>
</dbReference>
<keyword evidence="1" id="KW-0472">Membrane</keyword>
<dbReference type="GO" id="GO:0016020">
    <property type="term" value="C:membrane"/>
    <property type="evidence" value="ECO:0007669"/>
    <property type="project" value="InterPro"/>
</dbReference>
<evidence type="ECO:0000313" key="3">
    <source>
        <dbReference type="EMBL" id="SFW24421.1"/>
    </source>
</evidence>
<dbReference type="OrthoDB" id="9811486at2"/>
<dbReference type="STRING" id="1150368.SAMN02927921_00658"/>
<feature type="domain" description="EamA" evidence="2">
    <location>
        <begin position="7"/>
        <end position="89"/>
    </location>
</feature>
<dbReference type="InterPro" id="IPR000620">
    <property type="entry name" value="EamA_dom"/>
</dbReference>
<evidence type="ECO:0000259" key="2">
    <source>
        <dbReference type="Pfam" id="PF00892"/>
    </source>
</evidence>
<reference evidence="3 4" key="1">
    <citation type="submission" date="2016-11" db="EMBL/GenBank/DDBJ databases">
        <authorList>
            <person name="Jaros S."/>
            <person name="Januszkiewicz K."/>
            <person name="Wedrychowicz H."/>
        </authorList>
    </citation>
    <scope>NUCLEOTIDE SEQUENCE [LARGE SCALE GENOMIC DNA]</scope>
    <source>
        <strain evidence="3 4">CGMCC 1.12145</strain>
    </source>
</reference>
<keyword evidence="1" id="KW-0812">Transmembrane</keyword>
<proteinExistence type="predicted"/>
<dbReference type="Pfam" id="PF00892">
    <property type="entry name" value="EamA"/>
    <property type="match status" value="1"/>
</dbReference>
<dbReference type="RefSeq" id="WP_072315946.1">
    <property type="nucleotide sequence ID" value="NZ_FPJE01000003.1"/>
</dbReference>
<accession>A0A1K1MMY8</accession>
<keyword evidence="4" id="KW-1185">Reference proteome</keyword>
<evidence type="ECO:0000256" key="1">
    <source>
        <dbReference type="SAM" id="Phobius"/>
    </source>
</evidence>
<protein>
    <submittedName>
        <fullName evidence="3">EamA-like transporter family protein</fullName>
    </submittedName>
</protein>
<dbReference type="AlphaFoldDB" id="A0A1K1MMY8"/>
<feature type="transmembrane region" description="Helical" evidence="1">
    <location>
        <begin position="68"/>
        <end position="88"/>
    </location>
</feature>
<feature type="transmembrane region" description="Helical" evidence="1">
    <location>
        <begin position="37"/>
        <end position="56"/>
    </location>
</feature>
<name>A0A1K1MMY8_9FLAO</name>
<organism evidence="3 4">
    <name type="scientific">Sinomicrobium oceani</name>
    <dbReference type="NCBI Taxonomy" id="1150368"/>
    <lineage>
        <taxon>Bacteria</taxon>
        <taxon>Pseudomonadati</taxon>
        <taxon>Bacteroidota</taxon>
        <taxon>Flavobacteriia</taxon>
        <taxon>Flavobacteriales</taxon>
        <taxon>Flavobacteriaceae</taxon>
        <taxon>Sinomicrobium</taxon>
    </lineage>
</organism>
<dbReference type="EMBL" id="FPJE01000003">
    <property type="protein sequence ID" value="SFW24421.1"/>
    <property type="molecule type" value="Genomic_DNA"/>
</dbReference>
<gene>
    <name evidence="3" type="ORF">SAMN02927921_00658</name>
</gene>
<evidence type="ECO:0000313" key="4">
    <source>
        <dbReference type="Proteomes" id="UP000182248"/>
    </source>
</evidence>